<dbReference type="EMBL" id="CAJHNH020005713">
    <property type="protein sequence ID" value="CAG5132872.1"/>
    <property type="molecule type" value="Genomic_DNA"/>
</dbReference>
<comment type="similarity">
    <text evidence="1">Belongs to the cornifelin family.</text>
</comment>
<accession>A0A8S3ZXV3</accession>
<reference evidence="2" key="1">
    <citation type="submission" date="2021-04" db="EMBL/GenBank/DDBJ databases">
        <authorList>
            <consortium name="Molecular Ecology Group"/>
        </authorList>
    </citation>
    <scope>NUCLEOTIDE SEQUENCE</scope>
</reference>
<dbReference type="Pfam" id="PF04749">
    <property type="entry name" value="PLAC8"/>
    <property type="match status" value="1"/>
</dbReference>
<dbReference type="OrthoDB" id="1045822at2759"/>
<organism evidence="2 3">
    <name type="scientific">Candidula unifasciata</name>
    <dbReference type="NCBI Taxonomy" id="100452"/>
    <lineage>
        <taxon>Eukaryota</taxon>
        <taxon>Metazoa</taxon>
        <taxon>Spiralia</taxon>
        <taxon>Lophotrochozoa</taxon>
        <taxon>Mollusca</taxon>
        <taxon>Gastropoda</taxon>
        <taxon>Heterobranchia</taxon>
        <taxon>Euthyneura</taxon>
        <taxon>Panpulmonata</taxon>
        <taxon>Eupulmonata</taxon>
        <taxon>Stylommatophora</taxon>
        <taxon>Helicina</taxon>
        <taxon>Helicoidea</taxon>
        <taxon>Geomitridae</taxon>
        <taxon>Candidula</taxon>
    </lineage>
</organism>
<protein>
    <submittedName>
        <fullName evidence="2">Uncharacterized protein</fullName>
    </submittedName>
</protein>
<gene>
    <name evidence="2" type="ORF">CUNI_LOCUS18430</name>
</gene>
<evidence type="ECO:0000256" key="1">
    <source>
        <dbReference type="ARBA" id="ARBA00009024"/>
    </source>
</evidence>
<comment type="caution">
    <text evidence="2">The sequence shown here is derived from an EMBL/GenBank/DDBJ whole genome shotgun (WGS) entry which is preliminary data.</text>
</comment>
<proteinExistence type="inferred from homology"/>
<sequence length="49" mass="5335">MKRTQIREMKGIDGTLVSDVLSAWCCACCALVQEAQEVQTPGGATIERH</sequence>
<dbReference type="Proteomes" id="UP000678393">
    <property type="component" value="Unassembled WGS sequence"/>
</dbReference>
<dbReference type="AlphaFoldDB" id="A0A8S3ZXV3"/>
<dbReference type="InterPro" id="IPR006461">
    <property type="entry name" value="PLAC_motif_containing"/>
</dbReference>
<evidence type="ECO:0000313" key="2">
    <source>
        <dbReference type="EMBL" id="CAG5132872.1"/>
    </source>
</evidence>
<keyword evidence="3" id="KW-1185">Reference proteome</keyword>
<name>A0A8S3ZXV3_9EUPU</name>
<evidence type="ECO:0000313" key="3">
    <source>
        <dbReference type="Proteomes" id="UP000678393"/>
    </source>
</evidence>